<dbReference type="InterPro" id="IPR052053">
    <property type="entry name" value="IM_YidH-like"/>
</dbReference>
<organism evidence="9 10">
    <name type="scientific">Meira miltonrushii</name>
    <dbReference type="NCBI Taxonomy" id="1280837"/>
    <lineage>
        <taxon>Eukaryota</taxon>
        <taxon>Fungi</taxon>
        <taxon>Dikarya</taxon>
        <taxon>Basidiomycota</taxon>
        <taxon>Ustilaginomycotina</taxon>
        <taxon>Exobasidiomycetes</taxon>
        <taxon>Exobasidiales</taxon>
        <taxon>Brachybasidiaceae</taxon>
        <taxon>Meira</taxon>
    </lineage>
</organism>
<keyword evidence="5 7" id="KW-0472">Membrane</keyword>
<dbReference type="Pfam" id="PF02656">
    <property type="entry name" value="DUF202"/>
    <property type="match status" value="1"/>
</dbReference>
<keyword evidence="10" id="KW-1185">Reference proteome</keyword>
<evidence type="ECO:0000256" key="5">
    <source>
        <dbReference type="ARBA" id="ARBA00023136"/>
    </source>
</evidence>
<keyword evidence="4 7" id="KW-1133">Transmembrane helix</keyword>
<gene>
    <name evidence="9" type="ORF">FA14DRAFT_160396</name>
</gene>
<feature type="compositionally biased region" description="Low complexity" evidence="6">
    <location>
        <begin position="34"/>
        <end position="48"/>
    </location>
</feature>
<evidence type="ECO:0000256" key="3">
    <source>
        <dbReference type="ARBA" id="ARBA00022692"/>
    </source>
</evidence>
<comment type="subcellular location">
    <subcellularLocation>
        <location evidence="1">Cell membrane</location>
        <topology evidence="1">Multi-pass membrane protein</topology>
    </subcellularLocation>
</comment>
<dbReference type="EMBL" id="KZ819603">
    <property type="protein sequence ID" value="PWN35082.1"/>
    <property type="molecule type" value="Genomic_DNA"/>
</dbReference>
<sequence length="355" mass="38459">MTSSPKAMGGGEEGGFASPRLTLHIPNSYPRNFSPRGSPNSGSPSARSVNIPVEADSPKKDDMLVVPPSNHRLASSTSAPGALAGTSDGALLPAFAENDTQPNNHTRIPDGWASLMAFFNIRQTTAESARDFLARERTFFSWLRLSSMLAIGSAALFLRLQLRDLSQVIGHGHHKVRVGKGMYTAGEGDAIIQALRMQAMRKNLLRQQSVLVSSTSVAKIGPSASILVSDPERNLLDTSVALSEALGILFFALSIFSLIIGWIDYMRCVRALEHADEVVPVMANRTANNTDDDHPSNLERRAVAQRYHDARHARQAHSTKVVYITEVIVAFVIFATALTILLTNHKASIAPPSPF</sequence>
<feature type="transmembrane region" description="Helical" evidence="7">
    <location>
        <begin position="321"/>
        <end position="342"/>
    </location>
</feature>
<accession>A0A316VBZ1</accession>
<evidence type="ECO:0000313" key="9">
    <source>
        <dbReference type="EMBL" id="PWN35082.1"/>
    </source>
</evidence>
<evidence type="ECO:0000313" key="10">
    <source>
        <dbReference type="Proteomes" id="UP000245771"/>
    </source>
</evidence>
<evidence type="ECO:0000256" key="1">
    <source>
        <dbReference type="ARBA" id="ARBA00004651"/>
    </source>
</evidence>
<dbReference type="GeneID" id="37020437"/>
<evidence type="ECO:0000256" key="7">
    <source>
        <dbReference type="SAM" id="Phobius"/>
    </source>
</evidence>
<dbReference type="InParanoid" id="A0A316VBZ1"/>
<name>A0A316VBZ1_9BASI</name>
<evidence type="ECO:0000259" key="8">
    <source>
        <dbReference type="Pfam" id="PF02656"/>
    </source>
</evidence>
<protein>
    <recommendedName>
        <fullName evidence="8">DUF202 domain-containing protein</fullName>
    </recommendedName>
</protein>
<feature type="transmembrane region" description="Helical" evidence="7">
    <location>
        <begin position="240"/>
        <end position="263"/>
    </location>
</feature>
<dbReference type="OrthoDB" id="5525680at2759"/>
<feature type="region of interest" description="Disordered" evidence="6">
    <location>
        <begin position="1"/>
        <end position="82"/>
    </location>
</feature>
<feature type="transmembrane region" description="Helical" evidence="7">
    <location>
        <begin position="139"/>
        <end position="158"/>
    </location>
</feature>
<dbReference type="GO" id="GO:0005886">
    <property type="term" value="C:plasma membrane"/>
    <property type="evidence" value="ECO:0007669"/>
    <property type="project" value="UniProtKB-SubCell"/>
</dbReference>
<feature type="domain" description="DUF202" evidence="8">
    <location>
        <begin position="130"/>
        <end position="171"/>
    </location>
</feature>
<evidence type="ECO:0000256" key="2">
    <source>
        <dbReference type="ARBA" id="ARBA00022475"/>
    </source>
</evidence>
<reference evidence="9 10" key="1">
    <citation type="journal article" date="2018" name="Mol. Biol. Evol.">
        <title>Broad Genomic Sampling Reveals a Smut Pathogenic Ancestry of the Fungal Clade Ustilaginomycotina.</title>
        <authorList>
            <person name="Kijpornyongpan T."/>
            <person name="Mondo S.J."/>
            <person name="Barry K."/>
            <person name="Sandor L."/>
            <person name="Lee J."/>
            <person name="Lipzen A."/>
            <person name="Pangilinan J."/>
            <person name="LaButti K."/>
            <person name="Hainaut M."/>
            <person name="Henrissat B."/>
            <person name="Grigoriev I.V."/>
            <person name="Spatafora J.W."/>
            <person name="Aime M.C."/>
        </authorList>
    </citation>
    <scope>NUCLEOTIDE SEQUENCE [LARGE SCALE GENOMIC DNA]</scope>
    <source>
        <strain evidence="9 10">MCA 3882</strain>
    </source>
</reference>
<dbReference type="RefSeq" id="XP_025355384.1">
    <property type="nucleotide sequence ID" value="XM_025498656.1"/>
</dbReference>
<evidence type="ECO:0000256" key="6">
    <source>
        <dbReference type="SAM" id="MobiDB-lite"/>
    </source>
</evidence>
<proteinExistence type="predicted"/>
<evidence type="ECO:0000256" key="4">
    <source>
        <dbReference type="ARBA" id="ARBA00022989"/>
    </source>
</evidence>
<dbReference type="PANTHER" id="PTHR34187">
    <property type="entry name" value="FGR18P"/>
    <property type="match status" value="1"/>
</dbReference>
<keyword evidence="3 7" id="KW-0812">Transmembrane</keyword>
<dbReference type="Proteomes" id="UP000245771">
    <property type="component" value="Unassembled WGS sequence"/>
</dbReference>
<dbReference type="InterPro" id="IPR003807">
    <property type="entry name" value="DUF202"/>
</dbReference>
<dbReference type="AlphaFoldDB" id="A0A316VBZ1"/>
<dbReference type="PANTHER" id="PTHR34187:SF2">
    <property type="entry name" value="DUF202 DOMAIN-CONTAINING PROTEIN"/>
    <property type="match status" value="1"/>
</dbReference>
<keyword evidence="2" id="KW-1003">Cell membrane</keyword>